<sequence>MSVDFNRSFNRFADLRPLVGADEDDERGNLALHLMMEFLSLNPGSKISAAAKSGKMVGTGVSDGVDVNTIDYYNFPELRLENWGKCDAAVGSRGLCWKGLYYMMALTDGVLGGSEAKNSSDIKKILKVLAMPSGKGDKDFIARVNEPHNRFFYQRVRDFIADAYILARNGVDVTQKAEDWDDVDDVTYRTGGVLAELSRHFETVWTGNGDFHARATTGITRLKSSSSVPARWDAGTYDSVKIGNDVDDEIAKEWDYKVCKTIQRKLLEGITVSARGRGTQSSVLTATSQKYTRTANGDVVDSDGNVIDFQRLDPDCCKAIGTGGNTADRCTTLMQDCLSGNSIKECHNMMGDNDFWRKAISGARSIHPSMIKHTLTKFGVKFHRAGSVARTESIDDWQDRLRKEDPTVKISQHLIQWLNIVATIHNDNPEILSNLKVSRNFNTQWSKFGLQPKILSTNAVSDVAGTIKTIGILNQRPLIFGTLNQKNQSVQSGGSATAVDDIKKSLGSVGHLVPGETSETIRQLWENLRQKLAHLGKEIESADQNLLQGLMSNLENTEQKLHRSIHIADKYIDLLNLGATDDSGASNIDHFRDFVNKNVTERANKLDQQVNNLGSIFLMLAKSISQQGGSEIVPPFKYY</sequence>
<accession>A0A5J6VKK6</accession>
<evidence type="ECO:0000313" key="1">
    <source>
        <dbReference type="EMBL" id="QFG74602.1"/>
    </source>
</evidence>
<reference evidence="1" key="1">
    <citation type="journal article" date="2019" name="Philos. Trans. R. Soc. Lond., B, Biol. Sci.">
        <title>Targeted metagenomic recovery of four divergent viruses reveals shared and distinctive characteristics of giant viruses of marine eukaryotes.</title>
        <authorList>
            <person name="Needham D.M."/>
            <person name="Poirier C."/>
            <person name="Hehenberger E."/>
            <person name="Jimenez V."/>
            <person name="Swalwell J.E."/>
            <person name="Santoro A.E."/>
            <person name="Worden A.Z."/>
        </authorList>
    </citation>
    <scope>NUCLEOTIDE SEQUENCE</scope>
    <source>
        <strain evidence="1">MPacV-611</strain>
    </source>
</reference>
<proteinExistence type="predicted"/>
<protein>
    <submittedName>
        <fullName evidence="1">Uncharacterized protein</fullName>
    </submittedName>
</protein>
<organism evidence="1">
    <name type="scientific">Megaviridae environmental sample</name>
    <dbReference type="NCBI Taxonomy" id="1737588"/>
    <lineage>
        <taxon>Viruses</taxon>
        <taxon>Varidnaviria</taxon>
        <taxon>Bamfordvirae</taxon>
        <taxon>Nucleocytoviricota</taxon>
        <taxon>Megaviricetes</taxon>
        <taxon>Imitervirales</taxon>
        <taxon>Mimiviridae</taxon>
        <taxon>environmental samples</taxon>
    </lineage>
</organism>
<dbReference type="EMBL" id="MN448289">
    <property type="protein sequence ID" value="QFG74602.1"/>
    <property type="molecule type" value="Genomic_DNA"/>
</dbReference>
<name>A0A5J6VKK6_9VIRU</name>